<protein>
    <recommendedName>
        <fullName evidence="4">Integral membrane protein</fullName>
    </recommendedName>
</protein>
<gene>
    <name evidence="2" type="ORF">LHJ74_24455</name>
</gene>
<comment type="caution">
    <text evidence="2">The sequence shown here is derived from an EMBL/GenBank/DDBJ whole genome shotgun (WGS) entry which is preliminary data.</text>
</comment>
<proteinExistence type="predicted"/>
<keyword evidence="1" id="KW-0812">Transmembrane</keyword>
<dbReference type="Proteomes" id="UP001156389">
    <property type="component" value="Unassembled WGS sequence"/>
</dbReference>
<keyword evidence="1" id="KW-0472">Membrane</keyword>
<evidence type="ECO:0000256" key="1">
    <source>
        <dbReference type="SAM" id="Phobius"/>
    </source>
</evidence>
<feature type="transmembrane region" description="Helical" evidence="1">
    <location>
        <begin position="132"/>
        <end position="152"/>
    </location>
</feature>
<name>A0ABT2JYV8_9ACTN</name>
<dbReference type="RefSeq" id="WP_260220376.1">
    <property type="nucleotide sequence ID" value="NZ_JAJAGO010000012.1"/>
</dbReference>
<evidence type="ECO:0000313" key="3">
    <source>
        <dbReference type="Proteomes" id="UP001156389"/>
    </source>
</evidence>
<sequence>MSPSSRSRSGAVKRSRVRRAGESAFGVLLLARSGLMALLAGLLLVAGVWTSWETAKPAMFASEREQGTLSVEKCADDTCRGTYSPDDTGERGATPERVTLGQLAAPDAGERVPVALRSGTDEVVRTGVAGVLYAWVPLAGALVLAALVVAGGLRLRRTAWVMGLLGLGIMGSAFLAL</sequence>
<organism evidence="2 3">
    <name type="scientific">Streptomyces gossypii</name>
    <dbReference type="NCBI Taxonomy" id="2883101"/>
    <lineage>
        <taxon>Bacteria</taxon>
        <taxon>Bacillati</taxon>
        <taxon>Actinomycetota</taxon>
        <taxon>Actinomycetes</taxon>
        <taxon>Kitasatosporales</taxon>
        <taxon>Streptomycetaceae</taxon>
        <taxon>Streptomyces</taxon>
    </lineage>
</organism>
<keyword evidence="1" id="KW-1133">Transmembrane helix</keyword>
<keyword evidence="3" id="KW-1185">Reference proteome</keyword>
<evidence type="ECO:0000313" key="2">
    <source>
        <dbReference type="EMBL" id="MCT2593026.1"/>
    </source>
</evidence>
<accession>A0ABT2JYV8</accession>
<reference evidence="2 3" key="1">
    <citation type="submission" date="2021-10" db="EMBL/GenBank/DDBJ databases">
        <title>Streptomyces gossypii sp. nov., isolated from soil collected from cotton field.</title>
        <authorList>
            <person name="Ge X."/>
            <person name="Chen X."/>
            <person name="Liu W."/>
        </authorList>
    </citation>
    <scope>NUCLEOTIDE SEQUENCE [LARGE SCALE GENOMIC DNA]</scope>
    <source>
        <strain evidence="2 3">N2-109</strain>
    </source>
</reference>
<feature type="transmembrane region" description="Helical" evidence="1">
    <location>
        <begin position="24"/>
        <end position="49"/>
    </location>
</feature>
<evidence type="ECO:0008006" key="4">
    <source>
        <dbReference type="Google" id="ProtNLM"/>
    </source>
</evidence>
<dbReference type="EMBL" id="JAJAGO010000012">
    <property type="protein sequence ID" value="MCT2593026.1"/>
    <property type="molecule type" value="Genomic_DNA"/>
</dbReference>
<feature type="transmembrane region" description="Helical" evidence="1">
    <location>
        <begin position="159"/>
        <end position="176"/>
    </location>
</feature>